<reference evidence="1 2" key="2">
    <citation type="journal article" date="2009" name="BMC Microbiol.">
        <title>The genome sequence of Geobacter metallireducens: features of metabolism, physiology and regulation common and dissimilar to Geobacter sulfurreducens.</title>
        <authorList>
            <person name="Aklujkar M."/>
            <person name="Krushkal J."/>
            <person name="DiBartolo G."/>
            <person name="Lapidus A."/>
            <person name="Land M.L."/>
            <person name="Lovley D.R."/>
        </authorList>
    </citation>
    <scope>NUCLEOTIDE SEQUENCE [LARGE SCALE GENOMIC DNA]</scope>
    <source>
        <strain evidence="2">ATCC 53774 / DSM 7210 / GS-15</strain>
    </source>
</reference>
<accession>Q39RM4</accession>
<proteinExistence type="predicted"/>
<dbReference type="InterPro" id="IPR029063">
    <property type="entry name" value="SAM-dependent_MTases_sf"/>
</dbReference>
<dbReference type="HOGENOM" id="CLU_099338_0_0_7"/>
<dbReference type="Gene3D" id="3.40.50.150">
    <property type="entry name" value="Vaccinia Virus protein VP39"/>
    <property type="match status" value="1"/>
</dbReference>
<dbReference type="CDD" id="cd02440">
    <property type="entry name" value="AdoMet_MTases"/>
    <property type="match status" value="1"/>
</dbReference>
<name>Q39RM4_GEOMG</name>
<dbReference type="GO" id="GO:0032259">
    <property type="term" value="P:methylation"/>
    <property type="evidence" value="ECO:0007669"/>
    <property type="project" value="UniProtKB-KW"/>
</dbReference>
<evidence type="ECO:0000313" key="2">
    <source>
        <dbReference type="Proteomes" id="UP000007073"/>
    </source>
</evidence>
<dbReference type="RefSeq" id="WP_004514613.1">
    <property type="nucleotide sequence ID" value="NC_007517.1"/>
</dbReference>
<dbReference type="GO" id="GO:0008168">
    <property type="term" value="F:methyltransferase activity"/>
    <property type="evidence" value="ECO:0007669"/>
    <property type="project" value="UniProtKB-KW"/>
</dbReference>
<dbReference type="KEGG" id="gme:Gmet_2882"/>
<dbReference type="EMBL" id="CP000148">
    <property type="protein sequence ID" value="ABB33100.1"/>
    <property type="molecule type" value="Genomic_DNA"/>
</dbReference>
<sequence length="223" mass="25679">MWRDWLSLQGLRVAIKDPKYKVLHGRFAKSGFDLLDVGCGNHSAGLTKRLFPKVRYSGVDRDVYNNSDEDFKSMERYYRIDLMDGDLREIPDRGFDAVWVNHVIEHIPNGIEIVVALTGKLREKGLIYIEFPSVRSLSLPSWEGTLNFCDDESHVRVYDVKEISNALLMSGCRIVRAGQRQDKILIVCNFVRWIFLKIAGRKVPASMLWDFFGFADYVLAVKN</sequence>
<evidence type="ECO:0000313" key="1">
    <source>
        <dbReference type="EMBL" id="ABB33100.1"/>
    </source>
</evidence>
<dbReference type="SUPFAM" id="SSF53335">
    <property type="entry name" value="S-adenosyl-L-methionine-dependent methyltransferases"/>
    <property type="match status" value="1"/>
</dbReference>
<keyword evidence="2" id="KW-1185">Reference proteome</keyword>
<gene>
    <name evidence="1" type="ordered locus">Gmet_2882</name>
</gene>
<keyword evidence="1" id="KW-0489">Methyltransferase</keyword>
<dbReference type="Proteomes" id="UP000007073">
    <property type="component" value="Chromosome"/>
</dbReference>
<dbReference type="AlphaFoldDB" id="Q39RM4"/>
<dbReference type="Pfam" id="PF13489">
    <property type="entry name" value="Methyltransf_23"/>
    <property type="match status" value="1"/>
</dbReference>
<protein>
    <submittedName>
        <fullName evidence="1">SAM-dependent methyltransferase, putative</fullName>
    </submittedName>
</protein>
<organism evidence="1 2">
    <name type="scientific">Geobacter metallireducens (strain ATCC 53774 / DSM 7210 / GS-15)</name>
    <dbReference type="NCBI Taxonomy" id="269799"/>
    <lineage>
        <taxon>Bacteria</taxon>
        <taxon>Pseudomonadati</taxon>
        <taxon>Thermodesulfobacteriota</taxon>
        <taxon>Desulfuromonadia</taxon>
        <taxon>Geobacterales</taxon>
        <taxon>Geobacteraceae</taxon>
        <taxon>Geobacter</taxon>
    </lineage>
</organism>
<dbReference type="STRING" id="269799.Gmet_2882"/>
<reference evidence="1 2" key="1">
    <citation type="submission" date="2005-10" db="EMBL/GenBank/DDBJ databases">
        <title>Complete sequence of Geobacter metallireducens GS-15.</title>
        <authorList>
            <consortium name="US DOE Joint Genome Institute"/>
            <person name="Copeland A."/>
            <person name="Lucas S."/>
            <person name="Lapidus A."/>
            <person name="Barry K."/>
            <person name="Detter J.C."/>
            <person name="Glavina T."/>
            <person name="Hammon N."/>
            <person name="Israni S."/>
            <person name="Pitluck S."/>
            <person name="Di Bartolo G."/>
            <person name="Chain P."/>
            <person name="Schmutz J."/>
            <person name="Larimer F."/>
            <person name="Land M."/>
            <person name="Kyrpides N."/>
            <person name="Ivanova N."/>
            <person name="Richardson P."/>
        </authorList>
    </citation>
    <scope>NUCLEOTIDE SEQUENCE [LARGE SCALE GENOMIC DNA]</scope>
    <source>
        <strain evidence="2">ATCC 53774 / DSM 7210 / GS-15</strain>
    </source>
</reference>
<dbReference type="eggNOG" id="COG0500">
    <property type="taxonomic scope" value="Bacteria"/>
</dbReference>
<keyword evidence="1" id="KW-0808">Transferase</keyword>